<keyword evidence="2" id="KW-1015">Disulfide bond</keyword>
<reference evidence="4" key="2">
    <citation type="submission" date="2020-11" db="EMBL/GenBank/DDBJ databases">
        <authorList>
            <person name="McCartney M.A."/>
            <person name="Auch B."/>
            <person name="Kono T."/>
            <person name="Mallez S."/>
            <person name="Becker A."/>
            <person name="Gohl D.M."/>
            <person name="Silverstein K.A.T."/>
            <person name="Koren S."/>
            <person name="Bechman K.B."/>
            <person name="Herman A."/>
            <person name="Abrahante J.E."/>
            <person name="Garbe J."/>
        </authorList>
    </citation>
    <scope>NUCLEOTIDE SEQUENCE</scope>
    <source>
        <strain evidence="4">Duluth1</strain>
        <tissue evidence="4">Whole animal</tissue>
    </source>
</reference>
<keyword evidence="3" id="KW-0812">Transmembrane</keyword>
<comment type="caution">
    <text evidence="4">The sequence shown here is derived from an EMBL/GenBank/DDBJ whole genome shotgun (WGS) entry which is preliminary data.</text>
</comment>
<dbReference type="EMBL" id="JAIWYP010000001">
    <property type="protein sequence ID" value="KAH3880074.1"/>
    <property type="molecule type" value="Genomic_DNA"/>
</dbReference>
<keyword evidence="5" id="KW-1185">Reference proteome</keyword>
<dbReference type="PRINTS" id="PR01705">
    <property type="entry name" value="TSP1REPEAT"/>
</dbReference>
<evidence type="ECO:0000256" key="1">
    <source>
        <dbReference type="ARBA" id="ARBA00022737"/>
    </source>
</evidence>
<dbReference type="AlphaFoldDB" id="A0A9D4MQR5"/>
<sequence>MELNLETGTALTHLQRMEDGLVVQMIAIFRIVVARYLVQFLVVGPRGATGFQYRNRSCDSPPSGIGGQNCTGDVGDKMNCNGTGPCPVDGGYSNWLQWSDCSATCEGGFRSRSRDCNEPRPQNGGSNCSVLGKSSEAQTCNIQPCPVDGNWGIWSNWSRCDVTCGNGTRTRNRPCEGIAYGGQNCSGDALQTETCREVVCPGLAIPRPVTIEARVPLDQCDNSGAEIWGAKHRCVIVYGAVDGPNHPMN</sequence>
<evidence type="ECO:0000256" key="3">
    <source>
        <dbReference type="SAM" id="Phobius"/>
    </source>
</evidence>
<organism evidence="4 5">
    <name type="scientific">Dreissena polymorpha</name>
    <name type="common">Zebra mussel</name>
    <name type="synonym">Mytilus polymorpha</name>
    <dbReference type="NCBI Taxonomy" id="45954"/>
    <lineage>
        <taxon>Eukaryota</taxon>
        <taxon>Metazoa</taxon>
        <taxon>Spiralia</taxon>
        <taxon>Lophotrochozoa</taxon>
        <taxon>Mollusca</taxon>
        <taxon>Bivalvia</taxon>
        <taxon>Autobranchia</taxon>
        <taxon>Heteroconchia</taxon>
        <taxon>Euheterodonta</taxon>
        <taxon>Imparidentia</taxon>
        <taxon>Neoheterodontei</taxon>
        <taxon>Myida</taxon>
        <taxon>Dreissenoidea</taxon>
        <taxon>Dreissenidae</taxon>
        <taxon>Dreissena</taxon>
    </lineage>
</organism>
<dbReference type="PROSITE" id="PS50092">
    <property type="entry name" value="TSP1"/>
    <property type="match status" value="3"/>
</dbReference>
<dbReference type="PANTHER" id="PTHR22906">
    <property type="entry name" value="PROPERDIN"/>
    <property type="match status" value="1"/>
</dbReference>
<reference evidence="4" key="1">
    <citation type="journal article" date="2019" name="bioRxiv">
        <title>The Genome of the Zebra Mussel, Dreissena polymorpha: A Resource for Invasive Species Research.</title>
        <authorList>
            <person name="McCartney M.A."/>
            <person name="Auch B."/>
            <person name="Kono T."/>
            <person name="Mallez S."/>
            <person name="Zhang Y."/>
            <person name="Obille A."/>
            <person name="Becker A."/>
            <person name="Abrahante J.E."/>
            <person name="Garbe J."/>
            <person name="Badalamenti J.P."/>
            <person name="Herman A."/>
            <person name="Mangelson H."/>
            <person name="Liachko I."/>
            <person name="Sullivan S."/>
            <person name="Sone E.D."/>
            <person name="Koren S."/>
            <person name="Silverstein K.A.T."/>
            <person name="Beckman K.B."/>
            <person name="Gohl D.M."/>
        </authorList>
    </citation>
    <scope>NUCLEOTIDE SEQUENCE</scope>
    <source>
        <strain evidence="4">Duluth1</strain>
        <tissue evidence="4">Whole animal</tissue>
    </source>
</reference>
<evidence type="ECO:0000313" key="5">
    <source>
        <dbReference type="Proteomes" id="UP000828390"/>
    </source>
</evidence>
<keyword evidence="3" id="KW-0472">Membrane</keyword>
<dbReference type="InterPro" id="IPR000884">
    <property type="entry name" value="TSP1_rpt"/>
</dbReference>
<proteinExistence type="predicted"/>
<accession>A0A9D4MQR5</accession>
<name>A0A9D4MQR5_DREPO</name>
<evidence type="ECO:0000313" key="4">
    <source>
        <dbReference type="EMBL" id="KAH3880074.1"/>
    </source>
</evidence>
<protein>
    <submittedName>
        <fullName evidence="4">Uncharacterized protein</fullName>
    </submittedName>
</protein>
<dbReference type="FunFam" id="2.20.100.10:FF:000001">
    <property type="entry name" value="semaphorin-5A isoform X1"/>
    <property type="match status" value="1"/>
</dbReference>
<dbReference type="FunFam" id="2.20.100.10:FF:000007">
    <property type="entry name" value="Thrombospondin 1"/>
    <property type="match status" value="1"/>
</dbReference>
<dbReference type="InterPro" id="IPR052065">
    <property type="entry name" value="Compl_asym_regulator"/>
</dbReference>
<dbReference type="SMART" id="SM00209">
    <property type="entry name" value="TSP1"/>
    <property type="match status" value="3"/>
</dbReference>
<keyword evidence="1" id="KW-0677">Repeat</keyword>
<dbReference type="SUPFAM" id="SSF82895">
    <property type="entry name" value="TSP-1 type 1 repeat"/>
    <property type="match status" value="2"/>
</dbReference>
<dbReference type="Proteomes" id="UP000828390">
    <property type="component" value="Unassembled WGS sequence"/>
</dbReference>
<keyword evidence="3" id="KW-1133">Transmembrane helix</keyword>
<dbReference type="InterPro" id="IPR036383">
    <property type="entry name" value="TSP1_rpt_sf"/>
</dbReference>
<dbReference type="Gene3D" id="2.20.100.10">
    <property type="entry name" value="Thrombospondin type-1 (TSP1) repeat"/>
    <property type="match status" value="2"/>
</dbReference>
<feature type="transmembrane region" description="Helical" evidence="3">
    <location>
        <begin position="20"/>
        <end position="38"/>
    </location>
</feature>
<dbReference type="Pfam" id="PF00090">
    <property type="entry name" value="TSP_1"/>
    <property type="match status" value="3"/>
</dbReference>
<evidence type="ECO:0000256" key="2">
    <source>
        <dbReference type="ARBA" id="ARBA00023157"/>
    </source>
</evidence>
<gene>
    <name evidence="4" type="ORF">DPMN_003986</name>
</gene>